<comment type="caution">
    <text evidence="2">The sequence shown here is derived from an EMBL/GenBank/DDBJ whole genome shotgun (WGS) entry which is preliminary data.</text>
</comment>
<dbReference type="RefSeq" id="WP_379530880.1">
    <property type="nucleotide sequence ID" value="NZ_JBHSBI010000014.1"/>
</dbReference>
<reference evidence="3" key="1">
    <citation type="journal article" date="2019" name="Int. J. Syst. Evol. Microbiol.">
        <title>The Global Catalogue of Microorganisms (GCM) 10K type strain sequencing project: providing services to taxonomists for standard genome sequencing and annotation.</title>
        <authorList>
            <consortium name="The Broad Institute Genomics Platform"/>
            <consortium name="The Broad Institute Genome Sequencing Center for Infectious Disease"/>
            <person name="Wu L."/>
            <person name="Ma J."/>
        </authorList>
    </citation>
    <scope>NUCLEOTIDE SEQUENCE [LARGE SCALE GENOMIC DNA]</scope>
    <source>
        <strain evidence="3">TBRC 1276</strain>
    </source>
</reference>
<feature type="transmembrane region" description="Helical" evidence="1">
    <location>
        <begin position="45"/>
        <end position="63"/>
    </location>
</feature>
<dbReference type="EMBL" id="JBHSBI010000014">
    <property type="protein sequence ID" value="MFC4010912.1"/>
    <property type="molecule type" value="Genomic_DNA"/>
</dbReference>
<keyword evidence="1" id="KW-0812">Transmembrane</keyword>
<proteinExistence type="predicted"/>
<sequence length="156" mass="15762">MPFASVSGRSGSLEVFGLPAVGLLTGATCFLAGSVGNGSTFLTPSRAFAVGLLLGAVVFLGFAEGGAGKVTYAADDSPDPIDPPSPSPLNALTVNPTFCPAAFAGTESTALHEEPEQALSAVILPTMPDWLVETSYDCRSGSDPLLQVTSTLAVPC</sequence>
<keyword evidence="1" id="KW-0472">Membrane</keyword>
<keyword evidence="3" id="KW-1185">Reference proteome</keyword>
<evidence type="ECO:0000256" key="1">
    <source>
        <dbReference type="SAM" id="Phobius"/>
    </source>
</evidence>
<dbReference type="Proteomes" id="UP001595851">
    <property type="component" value="Unassembled WGS sequence"/>
</dbReference>
<gene>
    <name evidence="2" type="ORF">ACFOY2_27040</name>
</gene>
<keyword evidence="1" id="KW-1133">Transmembrane helix</keyword>
<evidence type="ECO:0000313" key="2">
    <source>
        <dbReference type="EMBL" id="MFC4010912.1"/>
    </source>
</evidence>
<protein>
    <submittedName>
        <fullName evidence="2">Uncharacterized protein</fullName>
    </submittedName>
</protein>
<feature type="transmembrane region" description="Helical" evidence="1">
    <location>
        <begin position="12"/>
        <end position="33"/>
    </location>
</feature>
<organism evidence="2 3">
    <name type="scientific">Nonomuraea purpurea</name>
    <dbReference type="NCBI Taxonomy" id="1849276"/>
    <lineage>
        <taxon>Bacteria</taxon>
        <taxon>Bacillati</taxon>
        <taxon>Actinomycetota</taxon>
        <taxon>Actinomycetes</taxon>
        <taxon>Streptosporangiales</taxon>
        <taxon>Streptosporangiaceae</taxon>
        <taxon>Nonomuraea</taxon>
    </lineage>
</organism>
<accession>A0ABV8GE08</accession>
<evidence type="ECO:0000313" key="3">
    <source>
        <dbReference type="Proteomes" id="UP001595851"/>
    </source>
</evidence>
<name>A0ABV8GE08_9ACTN</name>